<evidence type="ECO:0000256" key="2">
    <source>
        <dbReference type="ARBA" id="ARBA00022630"/>
    </source>
</evidence>
<evidence type="ECO:0000256" key="3">
    <source>
        <dbReference type="ARBA" id="ARBA00022827"/>
    </source>
</evidence>
<dbReference type="OrthoDB" id="498204at2759"/>
<organism evidence="10 11">
    <name type="scientific">Euroglyphus maynei</name>
    <name type="common">Mayne's house dust mite</name>
    <dbReference type="NCBI Taxonomy" id="6958"/>
    <lineage>
        <taxon>Eukaryota</taxon>
        <taxon>Metazoa</taxon>
        <taxon>Ecdysozoa</taxon>
        <taxon>Arthropoda</taxon>
        <taxon>Chelicerata</taxon>
        <taxon>Arachnida</taxon>
        <taxon>Acari</taxon>
        <taxon>Acariformes</taxon>
        <taxon>Sarcoptiformes</taxon>
        <taxon>Astigmata</taxon>
        <taxon>Psoroptidia</taxon>
        <taxon>Analgoidea</taxon>
        <taxon>Pyroglyphidae</taxon>
        <taxon>Pyroglyphinae</taxon>
        <taxon>Euroglyphus</taxon>
    </lineage>
</organism>
<proteinExistence type="inferred from homology"/>
<comment type="similarity">
    <text evidence="6">Belongs to the L2HGDH family.</text>
</comment>
<keyword evidence="3" id="KW-0274">FAD</keyword>
<sequence length="103" mass="11762">MAYEYCDDKKIPYKRVGKLIVACDPLEVERLNELYDRSIKNQVKGVELLHSIQQIQAIEPKCVGLAAIWSPNTGIVDWAKVNRSFGKDFEEKGGKIFTKFQVT</sequence>
<dbReference type="SUPFAM" id="SSF51905">
    <property type="entry name" value="FAD/NAD(P)-binding domain"/>
    <property type="match status" value="1"/>
</dbReference>
<evidence type="ECO:0000256" key="7">
    <source>
        <dbReference type="ARBA" id="ARBA00038878"/>
    </source>
</evidence>
<evidence type="ECO:0000256" key="1">
    <source>
        <dbReference type="ARBA" id="ARBA00001974"/>
    </source>
</evidence>
<keyword evidence="4" id="KW-0560">Oxidoreductase</keyword>
<evidence type="ECO:0000313" key="10">
    <source>
        <dbReference type="EMBL" id="OTF71411.1"/>
    </source>
</evidence>
<comment type="caution">
    <text evidence="10">The sequence shown here is derived from an EMBL/GenBank/DDBJ whole genome shotgun (WGS) entry which is preliminary data.</text>
</comment>
<dbReference type="Gene3D" id="3.30.9.10">
    <property type="entry name" value="D-Amino Acid Oxidase, subunit A, domain 2"/>
    <property type="match status" value="1"/>
</dbReference>
<evidence type="ECO:0000256" key="6">
    <source>
        <dbReference type="ARBA" id="ARBA00037941"/>
    </source>
</evidence>
<gene>
    <name evidence="10" type="ORF">BLA29_013857</name>
</gene>
<evidence type="ECO:0000256" key="8">
    <source>
        <dbReference type="ARBA" id="ARBA00041137"/>
    </source>
</evidence>
<dbReference type="InterPro" id="IPR036188">
    <property type="entry name" value="FAD/NAD-bd_sf"/>
</dbReference>
<dbReference type="Proteomes" id="UP000194236">
    <property type="component" value="Unassembled WGS sequence"/>
</dbReference>
<reference evidence="10 11" key="1">
    <citation type="submission" date="2017-03" db="EMBL/GenBank/DDBJ databases">
        <title>Genome Survey of Euroglyphus maynei.</title>
        <authorList>
            <person name="Arlian L.G."/>
            <person name="Morgan M.S."/>
            <person name="Rider S.D."/>
        </authorList>
    </citation>
    <scope>NUCLEOTIDE SEQUENCE [LARGE SCALE GENOMIC DNA]</scope>
    <source>
        <strain evidence="10">Arlian Lab</strain>
        <tissue evidence="10">Whole body</tissue>
    </source>
</reference>
<comment type="cofactor">
    <cofactor evidence="1">
        <name>FAD</name>
        <dbReference type="ChEBI" id="CHEBI:57692"/>
    </cofactor>
</comment>
<dbReference type="PANTHER" id="PTHR43104:SF2">
    <property type="entry name" value="L-2-HYDROXYGLUTARATE DEHYDROGENASE, MITOCHONDRIAL"/>
    <property type="match status" value="1"/>
</dbReference>
<dbReference type="AlphaFoldDB" id="A0A1Y3ASJ5"/>
<protein>
    <recommendedName>
        <fullName evidence="8">L-2-hydroxyglutarate dehydrogenase, mitochondrial</fullName>
        <ecNumber evidence="7">1.1.99.2</ecNumber>
    </recommendedName>
</protein>
<feature type="domain" description="FAD dependent oxidoreductase" evidence="9">
    <location>
        <begin position="4"/>
        <end position="103"/>
    </location>
</feature>
<evidence type="ECO:0000313" key="11">
    <source>
        <dbReference type="Proteomes" id="UP000194236"/>
    </source>
</evidence>
<dbReference type="Pfam" id="PF01266">
    <property type="entry name" value="DAO"/>
    <property type="match status" value="1"/>
</dbReference>
<dbReference type="EMBL" id="MUJZ01061270">
    <property type="protein sequence ID" value="OTF71411.1"/>
    <property type="molecule type" value="Genomic_DNA"/>
</dbReference>
<keyword evidence="2" id="KW-0285">Flavoprotein</keyword>
<dbReference type="EC" id="1.1.99.2" evidence="7"/>
<evidence type="ECO:0000259" key="9">
    <source>
        <dbReference type="Pfam" id="PF01266"/>
    </source>
</evidence>
<evidence type="ECO:0000256" key="4">
    <source>
        <dbReference type="ARBA" id="ARBA00023002"/>
    </source>
</evidence>
<evidence type="ECO:0000256" key="5">
    <source>
        <dbReference type="ARBA" id="ARBA00036066"/>
    </source>
</evidence>
<accession>A0A1Y3ASJ5</accession>
<dbReference type="PANTHER" id="PTHR43104">
    <property type="entry name" value="L-2-HYDROXYGLUTARATE DEHYDROGENASE, MITOCHONDRIAL"/>
    <property type="match status" value="1"/>
</dbReference>
<dbReference type="GO" id="GO:0047545">
    <property type="term" value="F:(S)-2-hydroxyglutarate dehydrogenase activity"/>
    <property type="evidence" value="ECO:0007669"/>
    <property type="project" value="UniProtKB-EC"/>
</dbReference>
<comment type="catalytic activity">
    <reaction evidence="5">
        <text>(S)-2-hydroxyglutarate + A = 2-oxoglutarate + AH2</text>
        <dbReference type="Rhea" id="RHEA:21252"/>
        <dbReference type="ChEBI" id="CHEBI:13193"/>
        <dbReference type="ChEBI" id="CHEBI:16782"/>
        <dbReference type="ChEBI" id="CHEBI:16810"/>
        <dbReference type="ChEBI" id="CHEBI:17499"/>
        <dbReference type="EC" id="1.1.99.2"/>
    </reaction>
</comment>
<keyword evidence="11" id="KW-1185">Reference proteome</keyword>
<feature type="non-terminal residue" evidence="10">
    <location>
        <position position="103"/>
    </location>
</feature>
<dbReference type="InterPro" id="IPR006076">
    <property type="entry name" value="FAD-dep_OxRdtase"/>
</dbReference>
<name>A0A1Y3ASJ5_EURMA</name>
<dbReference type="Gene3D" id="3.50.50.60">
    <property type="entry name" value="FAD/NAD(P)-binding domain"/>
    <property type="match status" value="1"/>
</dbReference>